<reference evidence="4" key="1">
    <citation type="journal article" date="2019" name="Int. J. Syst. Evol. Microbiol.">
        <title>The Global Catalogue of Microorganisms (GCM) 10K type strain sequencing project: providing services to taxonomists for standard genome sequencing and annotation.</title>
        <authorList>
            <consortium name="The Broad Institute Genomics Platform"/>
            <consortium name="The Broad Institute Genome Sequencing Center for Infectious Disease"/>
            <person name="Wu L."/>
            <person name="Ma J."/>
        </authorList>
    </citation>
    <scope>NUCLEOTIDE SEQUENCE [LARGE SCALE GENOMIC DNA]</scope>
    <source>
        <strain evidence="4">KACC 11904</strain>
    </source>
</reference>
<dbReference type="RefSeq" id="WP_270878543.1">
    <property type="nucleotide sequence ID" value="NZ_JAQFVF010000020.1"/>
</dbReference>
<protein>
    <submittedName>
        <fullName evidence="3">NUDIX domain-containing protein</fullName>
    </submittedName>
</protein>
<gene>
    <name evidence="3" type="ORF">ACFPOG_08365</name>
</gene>
<dbReference type="Proteomes" id="UP001596044">
    <property type="component" value="Unassembled WGS sequence"/>
</dbReference>
<dbReference type="Pfam" id="PF00293">
    <property type="entry name" value="NUDIX"/>
    <property type="match status" value="1"/>
</dbReference>
<dbReference type="PROSITE" id="PS51462">
    <property type="entry name" value="NUDIX"/>
    <property type="match status" value="1"/>
</dbReference>
<dbReference type="SUPFAM" id="SSF55811">
    <property type="entry name" value="Nudix"/>
    <property type="match status" value="1"/>
</dbReference>
<dbReference type="InterPro" id="IPR015797">
    <property type="entry name" value="NUDIX_hydrolase-like_dom_sf"/>
</dbReference>
<dbReference type="PANTHER" id="PTHR43736">
    <property type="entry name" value="ADP-RIBOSE PYROPHOSPHATASE"/>
    <property type="match status" value="1"/>
</dbReference>
<name>A0ABW0K5D9_9BACL</name>
<sequence length="136" mass="15304">MTTQAAIDKIAWIHIVDGRVLGARSKGKDTYYFPGGKREAGESDEETLVREIEEELSVRITTDSIQYYGTFEAQADGKPAGVMVRMTCYCGEFTGKLQSAAEIEECVWLTYQDRERVSAVSQIIFDHLLEQNLISK</sequence>
<comment type="caution">
    <text evidence="3">The sequence shown here is derived from an EMBL/GenBank/DDBJ whole genome shotgun (WGS) entry which is preliminary data.</text>
</comment>
<evidence type="ECO:0000313" key="4">
    <source>
        <dbReference type="Proteomes" id="UP001596044"/>
    </source>
</evidence>
<dbReference type="EMBL" id="JBHSMJ010000009">
    <property type="protein sequence ID" value="MFC5448272.1"/>
    <property type="molecule type" value="Genomic_DNA"/>
</dbReference>
<comment type="similarity">
    <text evidence="1">Belongs to the Nudix hydrolase family.</text>
</comment>
<dbReference type="CDD" id="cd04690">
    <property type="entry name" value="NUDIX_Hydrolase"/>
    <property type="match status" value="1"/>
</dbReference>
<feature type="domain" description="Nudix hydrolase" evidence="2">
    <location>
        <begin position="2"/>
        <end position="133"/>
    </location>
</feature>
<dbReference type="PANTHER" id="PTHR43736:SF1">
    <property type="entry name" value="DIHYDRONEOPTERIN TRIPHOSPHATE DIPHOSPHATASE"/>
    <property type="match status" value="1"/>
</dbReference>
<evidence type="ECO:0000259" key="2">
    <source>
        <dbReference type="PROSITE" id="PS51462"/>
    </source>
</evidence>
<dbReference type="InterPro" id="IPR000086">
    <property type="entry name" value="NUDIX_hydrolase_dom"/>
</dbReference>
<keyword evidence="4" id="KW-1185">Reference proteome</keyword>
<accession>A0ABW0K5D9</accession>
<organism evidence="3 4">
    <name type="scientific">Paenibacillus aestuarii</name>
    <dbReference type="NCBI Taxonomy" id="516965"/>
    <lineage>
        <taxon>Bacteria</taxon>
        <taxon>Bacillati</taxon>
        <taxon>Bacillota</taxon>
        <taxon>Bacilli</taxon>
        <taxon>Bacillales</taxon>
        <taxon>Paenibacillaceae</taxon>
        <taxon>Paenibacillus</taxon>
    </lineage>
</organism>
<dbReference type="Gene3D" id="3.90.79.10">
    <property type="entry name" value="Nucleoside Triphosphate Pyrophosphohydrolase"/>
    <property type="match status" value="1"/>
</dbReference>
<evidence type="ECO:0000256" key="1">
    <source>
        <dbReference type="ARBA" id="ARBA00005582"/>
    </source>
</evidence>
<proteinExistence type="inferred from homology"/>
<evidence type="ECO:0000313" key="3">
    <source>
        <dbReference type="EMBL" id="MFC5448272.1"/>
    </source>
</evidence>